<keyword evidence="2" id="KW-1185">Reference proteome</keyword>
<comment type="caution">
    <text evidence="1">The sequence shown here is derived from an EMBL/GenBank/DDBJ whole genome shotgun (WGS) entry which is preliminary data.</text>
</comment>
<protein>
    <submittedName>
        <fullName evidence="1">Uncharacterized protein</fullName>
    </submittedName>
</protein>
<proteinExistence type="predicted"/>
<name>A0A2N3HPI6_9FLAO</name>
<evidence type="ECO:0000313" key="2">
    <source>
        <dbReference type="Proteomes" id="UP000233435"/>
    </source>
</evidence>
<gene>
    <name evidence="1" type="ORF">CSW08_00530</name>
</gene>
<dbReference type="Proteomes" id="UP000233435">
    <property type="component" value="Unassembled WGS sequence"/>
</dbReference>
<dbReference type="EMBL" id="PJEO01000004">
    <property type="protein sequence ID" value="PKQ46831.1"/>
    <property type="molecule type" value="Genomic_DNA"/>
</dbReference>
<sequence>MKLFLISICYYNGCKLDSMIAILAPITNKMMHTIMNIKTNFFMMCSVYHYINKVGVLLPVIKWFYKKIPETKCLWDKKAG</sequence>
<organism evidence="1 2">
    <name type="scientific">Confluentibacter flavum</name>
    <dbReference type="NCBI Taxonomy" id="1909700"/>
    <lineage>
        <taxon>Bacteria</taxon>
        <taxon>Pseudomonadati</taxon>
        <taxon>Bacteroidota</taxon>
        <taxon>Flavobacteriia</taxon>
        <taxon>Flavobacteriales</taxon>
        <taxon>Flavobacteriaceae</taxon>
        <taxon>Confluentibacter</taxon>
    </lineage>
</organism>
<dbReference type="AlphaFoldDB" id="A0A2N3HPI6"/>
<accession>A0A2N3HPI6</accession>
<reference evidence="1 2" key="1">
    <citation type="submission" date="2017-12" db="EMBL/GenBank/DDBJ databases">
        <title>Confluentibacter flavum sp. nov., isolated from the saline lake.</title>
        <authorList>
            <person name="Yu L."/>
        </authorList>
    </citation>
    <scope>NUCLEOTIDE SEQUENCE [LARGE SCALE GENOMIC DNA]</scope>
    <source>
        <strain evidence="1 2">3B</strain>
    </source>
</reference>
<evidence type="ECO:0000313" key="1">
    <source>
        <dbReference type="EMBL" id="PKQ46831.1"/>
    </source>
</evidence>